<evidence type="ECO:0000256" key="1">
    <source>
        <dbReference type="ARBA" id="ARBA00022729"/>
    </source>
</evidence>
<keyword evidence="1 4" id="KW-0732">Signal</keyword>
<dbReference type="OrthoDB" id="567542at2759"/>
<dbReference type="Gene3D" id="2.130.10.10">
    <property type="entry name" value="YVTN repeat-like/Quinoprotein amine dehydrogenase"/>
    <property type="match status" value="1"/>
</dbReference>
<keyword evidence="2" id="KW-1015">Disulfide bond</keyword>
<dbReference type="AlphaFoldDB" id="A0A0D2U8N0"/>
<evidence type="ECO:0000256" key="4">
    <source>
        <dbReference type="SAM" id="SignalP"/>
    </source>
</evidence>
<dbReference type="InterPro" id="IPR006652">
    <property type="entry name" value="Kelch_1"/>
</dbReference>
<dbReference type="PANTHER" id="PTHR46928">
    <property type="entry name" value="MESENCHYME-SPECIFIC CELL SURFACE GLYCOPROTEIN"/>
    <property type="match status" value="1"/>
</dbReference>
<dbReference type="EMBL" id="KE346362">
    <property type="protein sequence ID" value="KJE91436.1"/>
    <property type="molecule type" value="Genomic_DNA"/>
</dbReference>
<keyword evidence="3" id="KW-1133">Transmembrane helix</keyword>
<dbReference type="InterPro" id="IPR052956">
    <property type="entry name" value="Mesenchyme-surface_protein"/>
</dbReference>
<feature type="domain" description="Folate receptor-like" evidence="5">
    <location>
        <begin position="56"/>
        <end position="223"/>
    </location>
</feature>
<evidence type="ECO:0000313" key="7">
    <source>
        <dbReference type="EMBL" id="KJE91436.1"/>
    </source>
</evidence>
<dbReference type="Pfam" id="PF03024">
    <property type="entry name" value="Folate_rec"/>
    <property type="match status" value="1"/>
</dbReference>
<evidence type="ECO:0000256" key="2">
    <source>
        <dbReference type="ARBA" id="ARBA00023157"/>
    </source>
</evidence>
<keyword evidence="3" id="KW-0472">Membrane</keyword>
<feature type="chain" id="PRO_5002252434" evidence="4">
    <location>
        <begin position="26"/>
        <end position="1270"/>
    </location>
</feature>
<dbReference type="Pfam" id="PF24681">
    <property type="entry name" value="Kelch_KLHDC2_KLHL20_DRC7"/>
    <property type="match status" value="1"/>
</dbReference>
<keyword evidence="8" id="KW-1185">Reference proteome</keyword>
<dbReference type="SUPFAM" id="SSF50974">
    <property type="entry name" value="Nitrous oxide reductase, N-terminal domain"/>
    <property type="match status" value="1"/>
</dbReference>
<dbReference type="InterPro" id="IPR015943">
    <property type="entry name" value="WD40/YVTN_repeat-like_dom_sf"/>
</dbReference>
<feature type="transmembrane region" description="Helical" evidence="3">
    <location>
        <begin position="1223"/>
        <end position="1243"/>
    </location>
</feature>
<sequence length="1270" mass="138029">MPSRQLTAAVAVLVVLATAASTAFGDAPISFKDPYETIITDYGQSCISHPSHARHGKPTVKDLSSPETTLEFCTPWAGNGCCRPELTRLINSVPDYDAVYDFNWAVCGELSADCATYMKHEACFVECSPYLTPFEDRSFGYYFSSVPVCSSWADRWFDACRNDKTCVDNWYDDNAWDYTPDGWNICKPDSQCTTYADRFGSPKKMLETLWGISFTYSTDESRCYMPFFSGVPNEAPYVKALLDKIQVEDPSVIGTKVKAVDSTEESKLPKAVDFLPIDAPSIGAKTQTPEPGLAGYTRIVVDDIGLTYALDQITGAIDIYPIDRSLGVLTHITFASTDSAALDMDLMEGVLAVTTVPRSSLATWKEDAAQPGSLVFIDIANGFAVLSTVQVGAYPVKVLFTPNGEHVVVANQGPRVSSTLDPDGSVTLVSVRPQRNYTVGIIGPYVPPNLLDCAAAVQQSTHVRTAVWNNETAVDPRVAQFANFSAGMRDIEPIWLSVAIDSANVYVSLQAQNAFGVISIPSGTWTRVVGWGFKDHQEPDMGLDASSSDGINVKNQHLFGLYQPRVVEVFYADGIPHLITANQGDATRNAVDISTITIDNPDFWSNPDGFKASVAGLKVHDTLGVENGNHEFIYTFGGRSVSIWEMDGSLRFDSGDTFERILAWIQPRWFNAVDGASGFDQASSTTGCAPSAVTLGPIGDHLYAFIGFDNCNGIVVFDVTLPHDSHFVRYLPIEDISHVTGLSFFPSVAPTFDTAKLYVTASSGTTATVRVYQVVPTLDQGRLTVPVHESWSMAQPLPTARSDFTASTVGKRVFVTGGCITDNVVTPYGVDQCNQVAGDVNIYDPETNAWVVPGGVMITPRTRHAAAVWRERLYVFGGRPAGDDYGQAFSSAEFYDFELDGWRAIAPLPVALSDAAAVELLDKIYVFGGYDSFYTGSLNRTFVYDPMADTWSELVNAPLNGAFGRGDHSAAVIDGVIYCFGGFSQALGADWGTTEALATMEAFDPFVGHWTPRASMNLARGDAGIAVVDDMLYVMGGEGKDGSDPYTWKYIARNELERYDPARDLWITLAPVPSSRLRCAAASVGEFTYLFGGHNQQKEILYLVEKFNGDIIFGLEEYFEHIQIRASSLHNYVVSATSRESRWVANEAYTNDMTTVNTQLASVQTTSAANNLTITTLQAEIAALQAQLVVLTHSLNAATAQVAQLQSYVDSGNVGADSNAKEIAVAALVLVVLLIVALIVVAVKTWAVPARRRANSQRGPVKLEDLSDRI</sequence>
<dbReference type="RefSeq" id="XP_004349320.1">
    <property type="nucleotide sequence ID" value="XM_004349270.2"/>
</dbReference>
<evidence type="ECO:0000256" key="3">
    <source>
        <dbReference type="SAM" id="Phobius"/>
    </source>
</evidence>
<dbReference type="PANTHER" id="PTHR46928:SF1">
    <property type="entry name" value="MESENCHYME-SPECIFIC CELL SURFACE GLYCOPROTEIN"/>
    <property type="match status" value="1"/>
</dbReference>
<dbReference type="Proteomes" id="UP000008743">
    <property type="component" value="Unassembled WGS sequence"/>
</dbReference>
<proteinExistence type="predicted"/>
<dbReference type="InterPro" id="IPR011045">
    <property type="entry name" value="N2O_reductase_N"/>
</dbReference>
<evidence type="ECO:0000259" key="6">
    <source>
        <dbReference type="Pfam" id="PF22494"/>
    </source>
</evidence>
<dbReference type="SMART" id="SM00612">
    <property type="entry name" value="Kelch"/>
    <property type="match status" value="5"/>
</dbReference>
<dbReference type="SUPFAM" id="SSF117281">
    <property type="entry name" value="Kelch motif"/>
    <property type="match status" value="1"/>
</dbReference>
<protein>
    <submittedName>
        <fullName evidence="7">Uncharacterized protein</fullName>
    </submittedName>
</protein>
<dbReference type="STRING" id="595528.A0A0D2U8N0"/>
<gene>
    <name evidence="7" type="ORF">CAOG_002570</name>
</gene>
<dbReference type="Pfam" id="PF22494">
    <property type="entry name" value="choice_anch_I"/>
    <property type="match status" value="1"/>
</dbReference>
<dbReference type="Gene3D" id="2.120.10.80">
    <property type="entry name" value="Kelch-type beta propeller"/>
    <property type="match status" value="2"/>
</dbReference>
<evidence type="ECO:0000259" key="5">
    <source>
        <dbReference type="Pfam" id="PF03024"/>
    </source>
</evidence>
<organism evidence="7 8">
    <name type="scientific">Capsaspora owczarzaki (strain ATCC 30864)</name>
    <dbReference type="NCBI Taxonomy" id="595528"/>
    <lineage>
        <taxon>Eukaryota</taxon>
        <taxon>Filasterea</taxon>
        <taxon>Capsaspora</taxon>
    </lineage>
</organism>
<accession>A0A0D2U8N0</accession>
<keyword evidence="3" id="KW-0812">Transmembrane</keyword>
<dbReference type="eggNOG" id="KOG4441">
    <property type="taxonomic scope" value="Eukaryota"/>
</dbReference>
<dbReference type="InParanoid" id="A0A0D2U8N0"/>
<feature type="signal peptide" evidence="4">
    <location>
        <begin position="1"/>
        <end position="25"/>
    </location>
</feature>
<feature type="domain" description="Choice-of-anchor I" evidence="6">
    <location>
        <begin position="370"/>
        <end position="738"/>
    </location>
</feature>
<dbReference type="InterPro" id="IPR055188">
    <property type="entry name" value="Choice_anch_I"/>
</dbReference>
<name>A0A0D2U8N0_CAPO3</name>
<evidence type="ECO:0000313" key="8">
    <source>
        <dbReference type="Proteomes" id="UP000008743"/>
    </source>
</evidence>
<reference evidence="8" key="1">
    <citation type="submission" date="2011-02" db="EMBL/GenBank/DDBJ databases">
        <title>The Genome Sequence of Capsaspora owczarzaki ATCC 30864.</title>
        <authorList>
            <person name="Russ C."/>
            <person name="Cuomo C."/>
            <person name="Burger G."/>
            <person name="Gray M.W."/>
            <person name="Holland P.W.H."/>
            <person name="King N."/>
            <person name="Lang F.B.F."/>
            <person name="Roger A.J."/>
            <person name="Ruiz-Trillo I."/>
            <person name="Young S.K."/>
            <person name="Zeng Q."/>
            <person name="Gargeya S."/>
            <person name="Alvarado L."/>
            <person name="Berlin A."/>
            <person name="Chapman S.B."/>
            <person name="Chen Z."/>
            <person name="Freedman E."/>
            <person name="Gellesch M."/>
            <person name="Goldberg J."/>
            <person name="Griggs A."/>
            <person name="Gujja S."/>
            <person name="Heilman E."/>
            <person name="Heiman D."/>
            <person name="Howarth C."/>
            <person name="Mehta T."/>
            <person name="Neiman D."/>
            <person name="Pearson M."/>
            <person name="Roberts A."/>
            <person name="Saif S."/>
            <person name="Shea T."/>
            <person name="Shenoy N."/>
            <person name="Sisk P."/>
            <person name="Stolte C."/>
            <person name="Sykes S."/>
            <person name="White J."/>
            <person name="Yandava C."/>
            <person name="Haas B."/>
            <person name="Nusbaum C."/>
            <person name="Birren B."/>
        </authorList>
    </citation>
    <scope>NUCLEOTIDE SEQUENCE</scope>
    <source>
        <strain evidence="8">ATCC 30864</strain>
    </source>
</reference>
<dbReference type="InterPro" id="IPR015915">
    <property type="entry name" value="Kelch-typ_b-propeller"/>
</dbReference>
<dbReference type="SUPFAM" id="SSF101908">
    <property type="entry name" value="Putative isomerase YbhE"/>
    <property type="match status" value="1"/>
</dbReference>
<dbReference type="InterPro" id="IPR018143">
    <property type="entry name" value="Folate_rcpt-like"/>
</dbReference>